<dbReference type="Gene3D" id="3.40.50.360">
    <property type="match status" value="1"/>
</dbReference>
<comment type="function">
    <text evidence="12">Produces nitric oxide (NO) which is a messenger molecule with diverse functions.</text>
</comment>
<keyword evidence="8 12" id="KW-0521">NADP</keyword>
<comment type="catalytic activity">
    <reaction evidence="12">
        <text>2 L-arginine + 3 NADPH + 4 O2 + H(+) = 2 L-citrulline + 2 nitric oxide + 3 NADP(+) + 4 H2O</text>
        <dbReference type="Rhea" id="RHEA:19897"/>
        <dbReference type="ChEBI" id="CHEBI:15377"/>
        <dbReference type="ChEBI" id="CHEBI:15378"/>
        <dbReference type="ChEBI" id="CHEBI:15379"/>
        <dbReference type="ChEBI" id="CHEBI:16480"/>
        <dbReference type="ChEBI" id="CHEBI:32682"/>
        <dbReference type="ChEBI" id="CHEBI:57743"/>
        <dbReference type="ChEBI" id="CHEBI:57783"/>
        <dbReference type="ChEBI" id="CHEBI:58349"/>
        <dbReference type="EC" id="1.14.13.39"/>
    </reaction>
</comment>
<dbReference type="InterPro" id="IPR003097">
    <property type="entry name" value="CysJ-like_FAD-binding"/>
</dbReference>
<keyword evidence="6 12" id="KW-0479">Metal-binding</keyword>
<keyword evidence="7 12" id="KW-0274">FAD</keyword>
<dbReference type="SUPFAM" id="SSF52218">
    <property type="entry name" value="Flavoproteins"/>
    <property type="match status" value="1"/>
</dbReference>
<dbReference type="PROSITE" id="PS51384">
    <property type="entry name" value="FAD_FR"/>
    <property type="match status" value="1"/>
</dbReference>
<evidence type="ECO:0000256" key="6">
    <source>
        <dbReference type="ARBA" id="ARBA00022723"/>
    </source>
</evidence>
<dbReference type="InterPro" id="IPR044944">
    <property type="entry name" value="NOS_dom_3"/>
</dbReference>
<keyword evidence="9 12" id="KW-0112">Calmodulin-binding</keyword>
<dbReference type="GO" id="GO:0046872">
    <property type="term" value="F:metal ion binding"/>
    <property type="evidence" value="ECO:0007669"/>
    <property type="project" value="UniProtKB-KW"/>
</dbReference>
<name>A0A195CZ09_9HYME</name>
<sequence>MKDHDGTPHQKKPTKLRNLADKTEAFDSLHVRNAEKILCTGQACLGSIMQLPTHGTEPRTKEEILLHANDFLEQYFTSIRRLNSDAHRVRLESVQREVISTGTYQLTETELVFGAKLAWRNAARCIGRIQWSKLQVFDCRYVTTTSGMFEALCNHIKYSTNKGNIRSAITIFPQRTDGKHDYRVWNNQLLNYAGYKNPADGTILGDPANVEFTEVCMKLGWKGARTRFDILPLVLSANGHDPDYFDIPSDLVLEVLLSHPTYDWFEKLGLKWFAVPAVSGMVFDCGGLVFTAAPFNGWYMSTEIGSRDLCDAQRYNMLETIATNMGLDTRTSTSLWKDKAMIEANVAVLHSFQMKNVTIVDHHTASESFMKHYENEMRLRNGCPADWLWIVPPISGSATPVFHQEMALYHLKPSYDAQDPAWKTHIWKKGRDKKATSKKPRRKFHFKQIARAVKFTSKLFGRALSRRIKATVLFATETGTSQMYAEKLGELLGHAFHSQVLSMEEYDISNIEHEALLLVITSTFGNGDPPENGEVFAQNLYAMKMNDAYINSENKISLATSKSFIKANSQTEVSGSKKLDRLDSLRGSTTDSQTEDTFGPLSNVRFAVFALGSSAYPNFCAFGRYVDNLLGELGGERLARLAQGDEMCGQEQTFRKWAADIFAIACETFCLDDDDTLLEVALSLGSEALSAATVRFVEADPQPMAKALSKCHNRNVTMCNLLRRTNLSGDESSGITLLLELDDIVGMDISYKPGDHLGVFACNRVDLVQRILQRVQSTFDADISIELQMQKQAHTPNGIVKTWIPHDRYLPNSFRMLLTRFLDITTPPTPNLLRYFASIATNAKERAQLDLLASDPAAYEDWRHWKFPNLAEVLDEFPSVTPYAPLLLLHLTPLQPRFYSISSSPQVHRGQIHLTVAVVQYQTQNGSGPVHFGVCSNYLRQLSEGELLYVFVRSAPNFYMPTETEAPVILVGPGTGIAPFRGFWHHRFAQIKLQQNQKFGKIWLFFGCRQRNLDLYRQEKKEMLETGVLDKVFLALSREPGLKKTYVQDLIQSEASQIYKMVVYDRGHFYVCGDCTMAEDVYQTLKQIIQTHSQMTDKEVEAYMLSLRDENRYHEDIFGITLRTAEVHNRSRETARIRMAAEP</sequence>
<keyword evidence="4" id="KW-0285">Flavoprotein</keyword>
<dbReference type="EC" id="1.14.13.39" evidence="12"/>
<dbReference type="InterPro" id="IPR023173">
    <property type="entry name" value="NADPH_Cyt_P450_Rdtase_alpha"/>
</dbReference>
<evidence type="ECO:0000256" key="1">
    <source>
        <dbReference type="ARBA" id="ARBA00001970"/>
    </source>
</evidence>
<protein>
    <recommendedName>
        <fullName evidence="12">Nitric oxide synthase</fullName>
        <ecNumber evidence="12">1.14.13.39</ecNumber>
    </recommendedName>
</protein>
<feature type="domain" description="FAD-binding FR-type" evidence="15">
    <location>
        <begin position="714"/>
        <end position="961"/>
    </location>
</feature>
<accession>A0A195CZ09</accession>
<dbReference type="InterPro" id="IPR001094">
    <property type="entry name" value="Flavdoxin-like"/>
</dbReference>
<dbReference type="PRINTS" id="PR00371">
    <property type="entry name" value="FPNCR"/>
</dbReference>
<dbReference type="EMBL" id="KQ977141">
    <property type="protein sequence ID" value="KYN05369.1"/>
    <property type="molecule type" value="Genomic_DNA"/>
</dbReference>
<dbReference type="PIRSF" id="PIRSF000333">
    <property type="entry name" value="NOS"/>
    <property type="match status" value="1"/>
</dbReference>
<dbReference type="Proteomes" id="UP000078542">
    <property type="component" value="Unassembled WGS sequence"/>
</dbReference>
<dbReference type="PROSITE" id="PS50902">
    <property type="entry name" value="FLAVODOXIN_LIKE"/>
    <property type="match status" value="1"/>
</dbReference>
<proteinExistence type="inferred from homology"/>
<dbReference type="GO" id="GO:0005516">
    <property type="term" value="F:calmodulin binding"/>
    <property type="evidence" value="ECO:0007669"/>
    <property type="project" value="UniProtKB-KW"/>
</dbReference>
<dbReference type="InterPro" id="IPR001709">
    <property type="entry name" value="Flavoprot_Pyr_Nucl_cyt_Rdtase"/>
</dbReference>
<evidence type="ECO:0000256" key="5">
    <source>
        <dbReference type="ARBA" id="ARBA00022643"/>
    </source>
</evidence>
<evidence type="ECO:0000259" key="14">
    <source>
        <dbReference type="PROSITE" id="PS50902"/>
    </source>
</evidence>
<dbReference type="Gene3D" id="3.90.340.10">
    <property type="entry name" value="Nitric Oxide Synthase, Chain A, domain 1"/>
    <property type="match status" value="1"/>
</dbReference>
<dbReference type="PRINTS" id="PR00369">
    <property type="entry name" value="FLAVODOXIN"/>
</dbReference>
<dbReference type="GO" id="GO:0006809">
    <property type="term" value="P:nitric oxide biosynthetic process"/>
    <property type="evidence" value="ECO:0007669"/>
    <property type="project" value="InterPro"/>
</dbReference>
<dbReference type="InterPro" id="IPR001433">
    <property type="entry name" value="OxRdtase_FAD/NAD-bd"/>
</dbReference>
<dbReference type="InterPro" id="IPR029039">
    <property type="entry name" value="Flavoprotein-like_sf"/>
</dbReference>
<dbReference type="KEGG" id="ccoa:108771763"/>
<dbReference type="InterPro" id="IPR044943">
    <property type="entry name" value="NOS_dom_1"/>
</dbReference>
<dbReference type="Pfam" id="PF02898">
    <property type="entry name" value="NO_synthase"/>
    <property type="match status" value="1"/>
</dbReference>
<keyword evidence="5 12" id="KW-0288">FMN</keyword>
<evidence type="ECO:0000256" key="9">
    <source>
        <dbReference type="ARBA" id="ARBA00022860"/>
    </source>
</evidence>
<dbReference type="SUPFAM" id="SSF56512">
    <property type="entry name" value="Nitric oxide (NO) synthase oxygenase domain"/>
    <property type="match status" value="1"/>
</dbReference>
<dbReference type="Gene3D" id="2.40.30.10">
    <property type="entry name" value="Translation factors"/>
    <property type="match status" value="1"/>
</dbReference>
<evidence type="ECO:0000256" key="3">
    <source>
        <dbReference type="ARBA" id="ARBA00022617"/>
    </source>
</evidence>
<dbReference type="InterPro" id="IPR008254">
    <property type="entry name" value="Flavodoxin/NO_synth"/>
</dbReference>
<comment type="cofactor">
    <cofactor evidence="12">
        <name>FAD</name>
        <dbReference type="ChEBI" id="CHEBI:57692"/>
    </cofactor>
    <text evidence="12">Binds 1 FAD.</text>
</comment>
<gene>
    <name evidence="16" type="ORF">ALC62_03654</name>
</gene>
<comment type="cofactor">
    <cofactor evidence="12">
        <name>FMN</name>
        <dbReference type="ChEBI" id="CHEBI:58210"/>
    </cofactor>
    <text evidence="12">Binds 1 FMN.</text>
</comment>
<evidence type="ECO:0000256" key="7">
    <source>
        <dbReference type="ARBA" id="ARBA00022827"/>
    </source>
</evidence>
<dbReference type="Gene3D" id="1.20.990.10">
    <property type="entry name" value="NADPH-cytochrome p450 Reductase, Chain A, domain 3"/>
    <property type="match status" value="1"/>
</dbReference>
<dbReference type="PANTHER" id="PTHR43410">
    <property type="entry name" value="NITRIC OXIDE SYNTHASE OXYGENASE"/>
    <property type="match status" value="1"/>
</dbReference>
<comment type="similarity">
    <text evidence="2 12">Belongs to the NOS family.</text>
</comment>
<evidence type="ECO:0000259" key="15">
    <source>
        <dbReference type="PROSITE" id="PS51384"/>
    </source>
</evidence>
<dbReference type="Gene3D" id="3.40.50.80">
    <property type="entry name" value="Nucleotide-binding domain of ferredoxin-NADP reductase (FNR) module"/>
    <property type="match status" value="1"/>
</dbReference>
<evidence type="ECO:0000256" key="11">
    <source>
        <dbReference type="ARBA" id="ARBA00023004"/>
    </source>
</evidence>
<dbReference type="SUPFAM" id="SSF52343">
    <property type="entry name" value="Ferredoxin reductase-like, C-terminal NADP-linked domain"/>
    <property type="match status" value="1"/>
</dbReference>
<dbReference type="GO" id="GO:0050661">
    <property type="term" value="F:NADP binding"/>
    <property type="evidence" value="ECO:0007669"/>
    <property type="project" value="InterPro"/>
</dbReference>
<feature type="binding site" description="axial binding residue" evidence="13">
    <location>
        <position position="125"/>
    </location>
    <ligand>
        <name>heme b</name>
        <dbReference type="ChEBI" id="CHEBI:60344"/>
    </ligand>
    <ligandPart>
        <name>Fe</name>
        <dbReference type="ChEBI" id="CHEBI:18248"/>
    </ligandPart>
</feature>
<evidence type="ECO:0000256" key="8">
    <source>
        <dbReference type="ARBA" id="ARBA00022857"/>
    </source>
</evidence>
<dbReference type="Pfam" id="PF00667">
    <property type="entry name" value="FAD_binding_1"/>
    <property type="match status" value="1"/>
</dbReference>
<dbReference type="Pfam" id="PF00175">
    <property type="entry name" value="NAD_binding_1"/>
    <property type="match status" value="1"/>
</dbReference>
<keyword evidence="3 12" id="KW-0349">Heme</keyword>
<dbReference type="GO" id="GO:0010181">
    <property type="term" value="F:FMN binding"/>
    <property type="evidence" value="ECO:0007669"/>
    <property type="project" value="InterPro"/>
</dbReference>
<dbReference type="GO" id="GO:0020037">
    <property type="term" value="F:heme binding"/>
    <property type="evidence" value="ECO:0007669"/>
    <property type="project" value="InterPro"/>
</dbReference>
<dbReference type="InterPro" id="IPR004030">
    <property type="entry name" value="NOS_N"/>
</dbReference>
<dbReference type="FunFam" id="1.20.990.10:FF:000002">
    <property type="entry name" value="Nitric oxide synthase"/>
    <property type="match status" value="1"/>
</dbReference>
<dbReference type="CDD" id="cd00795">
    <property type="entry name" value="NOS_oxygenase_euk"/>
    <property type="match status" value="1"/>
</dbReference>
<dbReference type="FunFam" id="3.40.50.80:FF:000003">
    <property type="entry name" value="Nitric oxide synthase"/>
    <property type="match status" value="1"/>
</dbReference>
<evidence type="ECO:0000256" key="2">
    <source>
        <dbReference type="ARBA" id="ARBA00006267"/>
    </source>
</evidence>
<dbReference type="InterPro" id="IPR050607">
    <property type="entry name" value="NOS"/>
</dbReference>
<evidence type="ECO:0000256" key="12">
    <source>
        <dbReference type="PIRNR" id="PIRNR000333"/>
    </source>
</evidence>
<keyword evidence="17" id="KW-1185">Reference proteome</keyword>
<dbReference type="InterPro" id="IPR039261">
    <property type="entry name" value="FNR_nucleotide-bd"/>
</dbReference>
<dbReference type="Pfam" id="PF00258">
    <property type="entry name" value="Flavodoxin_1"/>
    <property type="match status" value="1"/>
</dbReference>
<dbReference type="FunFam" id="3.40.50.360:FF:000033">
    <property type="entry name" value="Nitric oxide synthase"/>
    <property type="match status" value="1"/>
</dbReference>
<dbReference type="GO" id="GO:0004517">
    <property type="term" value="F:nitric-oxide synthase activity"/>
    <property type="evidence" value="ECO:0007669"/>
    <property type="project" value="UniProtKB-EC"/>
</dbReference>
<dbReference type="PROSITE" id="PS60001">
    <property type="entry name" value="NOS"/>
    <property type="match status" value="1"/>
</dbReference>
<dbReference type="STRING" id="456900.A0A195CZ09"/>
<dbReference type="FunFam" id="3.90.440.10:FF:000001">
    <property type="entry name" value="Endothelial nitric oxide synthase"/>
    <property type="match status" value="1"/>
</dbReference>
<dbReference type="InterPro" id="IPR017927">
    <property type="entry name" value="FAD-bd_FR_type"/>
</dbReference>
<keyword evidence="10 12" id="KW-0560">Oxidoreductase</keyword>
<reference evidence="16 17" key="1">
    <citation type="submission" date="2016-03" db="EMBL/GenBank/DDBJ databases">
        <title>Cyphomyrmex costatus WGS genome.</title>
        <authorList>
            <person name="Nygaard S."/>
            <person name="Hu H."/>
            <person name="Boomsma J."/>
            <person name="Zhang G."/>
        </authorList>
    </citation>
    <scope>NUCLEOTIDE SEQUENCE [LARGE SCALE GENOMIC DNA]</scope>
    <source>
        <strain evidence="16">MS0001</strain>
        <tissue evidence="16">Whole body</tissue>
    </source>
</reference>
<dbReference type="InterPro" id="IPR017938">
    <property type="entry name" value="Riboflavin_synthase-like_b-brl"/>
</dbReference>
<evidence type="ECO:0000256" key="4">
    <source>
        <dbReference type="ARBA" id="ARBA00022630"/>
    </source>
</evidence>
<dbReference type="OrthoDB" id="1688044at2759"/>
<organism evidence="16 17">
    <name type="scientific">Cyphomyrmex costatus</name>
    <dbReference type="NCBI Taxonomy" id="456900"/>
    <lineage>
        <taxon>Eukaryota</taxon>
        <taxon>Metazoa</taxon>
        <taxon>Ecdysozoa</taxon>
        <taxon>Arthropoda</taxon>
        <taxon>Hexapoda</taxon>
        <taxon>Insecta</taxon>
        <taxon>Pterygota</taxon>
        <taxon>Neoptera</taxon>
        <taxon>Endopterygota</taxon>
        <taxon>Hymenoptera</taxon>
        <taxon>Apocrita</taxon>
        <taxon>Aculeata</taxon>
        <taxon>Formicoidea</taxon>
        <taxon>Formicidae</taxon>
        <taxon>Myrmicinae</taxon>
        <taxon>Cyphomyrmex</taxon>
    </lineage>
</organism>
<dbReference type="Gene3D" id="3.90.440.10">
    <property type="entry name" value="Nitric Oxide Synthase,Heme Domain,Chain A domain 2"/>
    <property type="match status" value="1"/>
</dbReference>
<dbReference type="InterPro" id="IPR036119">
    <property type="entry name" value="NOS_N_sf"/>
</dbReference>
<dbReference type="Gene3D" id="3.90.1230.10">
    <property type="entry name" value="Nitric Oxide Synthase, Chain A, domain 3"/>
    <property type="match status" value="1"/>
</dbReference>
<dbReference type="GO" id="GO:0050660">
    <property type="term" value="F:flavin adenine dinucleotide binding"/>
    <property type="evidence" value="ECO:0007669"/>
    <property type="project" value="InterPro"/>
</dbReference>
<evidence type="ECO:0000256" key="10">
    <source>
        <dbReference type="ARBA" id="ARBA00023002"/>
    </source>
</evidence>
<feature type="domain" description="Flavodoxin-like" evidence="14">
    <location>
        <begin position="470"/>
        <end position="662"/>
    </location>
</feature>
<dbReference type="AlphaFoldDB" id="A0A195CZ09"/>
<dbReference type="InterPro" id="IPR044940">
    <property type="entry name" value="NOS_dom_2"/>
</dbReference>
<evidence type="ECO:0000313" key="16">
    <source>
        <dbReference type="EMBL" id="KYN05369.1"/>
    </source>
</evidence>
<dbReference type="SUPFAM" id="SSF63380">
    <property type="entry name" value="Riboflavin synthase domain-like"/>
    <property type="match status" value="1"/>
</dbReference>
<evidence type="ECO:0000313" key="17">
    <source>
        <dbReference type="Proteomes" id="UP000078542"/>
    </source>
</evidence>
<dbReference type="GO" id="GO:1903522">
    <property type="term" value="P:regulation of blood circulation"/>
    <property type="evidence" value="ECO:0007669"/>
    <property type="project" value="UniProtKB-ARBA"/>
</dbReference>
<evidence type="ECO:0000256" key="13">
    <source>
        <dbReference type="PIRSR" id="PIRSR000333-1"/>
    </source>
</evidence>
<comment type="cofactor">
    <cofactor evidence="1 12">
        <name>heme b</name>
        <dbReference type="ChEBI" id="CHEBI:60344"/>
    </cofactor>
</comment>
<dbReference type="InterPro" id="IPR012144">
    <property type="entry name" value="NOS_euk"/>
</dbReference>
<dbReference type="PANTHER" id="PTHR43410:SF1">
    <property type="entry name" value="NITRIC OXIDE SYNTHASE"/>
    <property type="match status" value="1"/>
</dbReference>
<keyword evidence="11 12" id="KW-0408">Iron</keyword>